<dbReference type="Proteomes" id="UP001219518">
    <property type="component" value="Unassembled WGS sequence"/>
</dbReference>
<sequence>MPSNCPRMEPPRCPAGDPCKCPCLNPEAVTYMQPLPPPSCAPKHQYRHPKVAVDGSTVYKKSYPGFPPEVARLAKPDLCRPDQGPIKIPGVIDGNTTTSDTTTQKTDFAPKPYCRREPFADPRTPFPDAPMEGWTTTRLSYAHPEGAQPAQSMKPVVKASRVPCPVDGMTTQKLSYVQPQLPPKEEYPWMQKGRYHRPCVPFAGHTTYSSSFVPPGVCVKLDSPCKGGGVTARRRCIPRARVHPSRGLASRGTRPVTLGPPPLFRDCVTDGRDWTDNGSCASDSYTHPLHRLASPPPPRRKTNSSSDKTPRLQGLETNFCHQNHNLAADINVLVTRVR</sequence>
<dbReference type="EMBL" id="JAHWGI010000033">
    <property type="protein sequence ID" value="KAK3908191.1"/>
    <property type="molecule type" value="Genomic_DNA"/>
</dbReference>
<name>A0AAE1GSX9_9NEOP</name>
<feature type="region of interest" description="Disordered" evidence="1">
    <location>
        <begin position="285"/>
        <end position="312"/>
    </location>
</feature>
<evidence type="ECO:0000313" key="2">
    <source>
        <dbReference type="EMBL" id="KAK3908191.1"/>
    </source>
</evidence>
<reference evidence="2" key="1">
    <citation type="submission" date="2021-07" db="EMBL/GenBank/DDBJ databases">
        <authorList>
            <person name="Catto M.A."/>
            <person name="Jacobson A."/>
            <person name="Kennedy G."/>
            <person name="Labadie P."/>
            <person name="Hunt B.G."/>
            <person name="Srinivasan R."/>
        </authorList>
    </citation>
    <scope>NUCLEOTIDE SEQUENCE</scope>
    <source>
        <strain evidence="2">PL_HMW_Pooled</strain>
        <tissue evidence="2">Head</tissue>
    </source>
</reference>
<proteinExistence type="predicted"/>
<dbReference type="AlphaFoldDB" id="A0AAE1GSX9"/>
<evidence type="ECO:0000256" key="1">
    <source>
        <dbReference type="SAM" id="MobiDB-lite"/>
    </source>
</evidence>
<feature type="region of interest" description="Disordered" evidence="1">
    <location>
        <begin position="85"/>
        <end position="129"/>
    </location>
</feature>
<feature type="compositionally biased region" description="Low complexity" evidence="1">
    <location>
        <begin position="96"/>
        <end position="106"/>
    </location>
</feature>
<accession>A0AAE1GSX9</accession>
<organism evidence="2 3">
    <name type="scientific">Frankliniella fusca</name>
    <dbReference type="NCBI Taxonomy" id="407009"/>
    <lineage>
        <taxon>Eukaryota</taxon>
        <taxon>Metazoa</taxon>
        <taxon>Ecdysozoa</taxon>
        <taxon>Arthropoda</taxon>
        <taxon>Hexapoda</taxon>
        <taxon>Insecta</taxon>
        <taxon>Pterygota</taxon>
        <taxon>Neoptera</taxon>
        <taxon>Paraneoptera</taxon>
        <taxon>Thysanoptera</taxon>
        <taxon>Terebrantia</taxon>
        <taxon>Thripoidea</taxon>
        <taxon>Thripidae</taxon>
        <taxon>Frankliniella</taxon>
    </lineage>
</organism>
<protein>
    <submittedName>
        <fullName evidence="2">Stabilizer of axonemal microtubules 1</fullName>
    </submittedName>
</protein>
<keyword evidence="3" id="KW-1185">Reference proteome</keyword>
<gene>
    <name evidence="2" type="ORF">KUF71_018704</name>
</gene>
<reference evidence="2" key="2">
    <citation type="journal article" date="2023" name="BMC Genomics">
        <title>Pest status, molecular evolution, and epigenetic factors derived from the genome assembly of Frankliniella fusca, a thysanopteran phytovirus vector.</title>
        <authorList>
            <person name="Catto M.A."/>
            <person name="Labadie P.E."/>
            <person name="Jacobson A.L."/>
            <person name="Kennedy G.G."/>
            <person name="Srinivasan R."/>
            <person name="Hunt B.G."/>
        </authorList>
    </citation>
    <scope>NUCLEOTIDE SEQUENCE</scope>
    <source>
        <strain evidence="2">PL_HMW_Pooled</strain>
    </source>
</reference>
<comment type="caution">
    <text evidence="2">The sequence shown here is derived from an EMBL/GenBank/DDBJ whole genome shotgun (WGS) entry which is preliminary data.</text>
</comment>
<evidence type="ECO:0000313" key="3">
    <source>
        <dbReference type="Proteomes" id="UP001219518"/>
    </source>
</evidence>